<dbReference type="EMBL" id="CM055098">
    <property type="protein sequence ID" value="KAJ7550626.1"/>
    <property type="molecule type" value="Genomic_DNA"/>
</dbReference>
<keyword evidence="2" id="KW-1185">Reference proteome</keyword>
<organism evidence="1 2">
    <name type="scientific">Diphasiastrum complanatum</name>
    <name type="common">Issler's clubmoss</name>
    <name type="synonym">Lycopodium complanatum</name>
    <dbReference type="NCBI Taxonomy" id="34168"/>
    <lineage>
        <taxon>Eukaryota</taxon>
        <taxon>Viridiplantae</taxon>
        <taxon>Streptophyta</taxon>
        <taxon>Embryophyta</taxon>
        <taxon>Tracheophyta</taxon>
        <taxon>Lycopodiopsida</taxon>
        <taxon>Lycopodiales</taxon>
        <taxon>Lycopodiaceae</taxon>
        <taxon>Lycopodioideae</taxon>
        <taxon>Diphasiastrum</taxon>
    </lineage>
</organism>
<protein>
    <submittedName>
        <fullName evidence="1">Uncharacterized protein</fullName>
    </submittedName>
</protein>
<name>A0ACC2D8R4_DIPCM</name>
<accession>A0ACC2D8R4</accession>
<evidence type="ECO:0000313" key="2">
    <source>
        <dbReference type="Proteomes" id="UP001162992"/>
    </source>
</evidence>
<dbReference type="Proteomes" id="UP001162992">
    <property type="component" value="Chromosome 7"/>
</dbReference>
<sequence>MMKIGTPLQAAAMGSGEVPLRELTLSHNRELSKFASSSSSVSSVAAGAPLSSMASLRTGNGAAFHSLPLRYSSPQPLKSPLKQYRVYAQDLKEQMKQMAAAEKRWESQIKEGKVKSLSAKEAGYAMQLANYILLDVRPVTERSKAWAKGAIWVPIYDVDKSLDPGTVLKRLSNVLMGGWWSGLSLMKYNERFMPDVVAKVPKNANIIVACQKGLRSLAACELLYKAGYRNLFWLNGGLDSVEEVDLEREGPQPFKFAGIGGVSEFLGWTDAQRAAAAKKGLGYRAMLFGRLVAVVVLVDSMILGVQQLYQHMHEVQ</sequence>
<reference evidence="2" key="1">
    <citation type="journal article" date="2024" name="Proc. Natl. Acad. Sci. U.S.A.">
        <title>Extraordinary preservation of gene collinearity over three hundred million years revealed in homosporous lycophytes.</title>
        <authorList>
            <person name="Li C."/>
            <person name="Wickell D."/>
            <person name="Kuo L.Y."/>
            <person name="Chen X."/>
            <person name="Nie B."/>
            <person name="Liao X."/>
            <person name="Peng D."/>
            <person name="Ji J."/>
            <person name="Jenkins J."/>
            <person name="Williams M."/>
            <person name="Shu S."/>
            <person name="Plott C."/>
            <person name="Barry K."/>
            <person name="Rajasekar S."/>
            <person name="Grimwood J."/>
            <person name="Han X."/>
            <person name="Sun S."/>
            <person name="Hou Z."/>
            <person name="He W."/>
            <person name="Dai G."/>
            <person name="Sun C."/>
            <person name="Schmutz J."/>
            <person name="Leebens-Mack J.H."/>
            <person name="Li F.W."/>
            <person name="Wang L."/>
        </authorList>
    </citation>
    <scope>NUCLEOTIDE SEQUENCE [LARGE SCALE GENOMIC DNA]</scope>
    <source>
        <strain evidence="2">cv. PW_Plant_1</strain>
    </source>
</reference>
<evidence type="ECO:0000313" key="1">
    <source>
        <dbReference type="EMBL" id="KAJ7550626.1"/>
    </source>
</evidence>
<comment type="caution">
    <text evidence="1">The sequence shown here is derived from an EMBL/GenBank/DDBJ whole genome shotgun (WGS) entry which is preliminary data.</text>
</comment>
<gene>
    <name evidence="1" type="ORF">O6H91_07G110100</name>
</gene>
<proteinExistence type="predicted"/>